<dbReference type="RefSeq" id="WP_269606431.1">
    <property type="nucleotide sequence ID" value="NZ_JAPWIJ010000007.1"/>
</dbReference>
<dbReference type="PANTHER" id="PTHR39757">
    <property type="match status" value="1"/>
</dbReference>
<dbReference type="PANTHER" id="PTHR39757:SF5">
    <property type="entry name" value="OS02G0190600 PROTEIN"/>
    <property type="match status" value="1"/>
</dbReference>
<organism evidence="1 2">
    <name type="scientific">Rhodococcus ruber</name>
    <dbReference type="NCBI Taxonomy" id="1830"/>
    <lineage>
        <taxon>Bacteria</taxon>
        <taxon>Bacillati</taxon>
        <taxon>Actinomycetota</taxon>
        <taxon>Actinomycetes</taxon>
        <taxon>Mycobacteriales</taxon>
        <taxon>Nocardiaceae</taxon>
        <taxon>Rhodococcus</taxon>
    </lineage>
</organism>
<reference evidence="1" key="1">
    <citation type="submission" date="2022-12" db="EMBL/GenBank/DDBJ databases">
        <authorList>
            <person name="Krivoruchko A.V."/>
            <person name="Elkin A."/>
        </authorList>
    </citation>
    <scope>NUCLEOTIDE SEQUENCE</scope>
    <source>
        <strain evidence="1">IEGM 1391</strain>
    </source>
</reference>
<evidence type="ECO:0000313" key="1">
    <source>
        <dbReference type="EMBL" id="MCZ4520268.1"/>
    </source>
</evidence>
<keyword evidence="2" id="KW-1185">Reference proteome</keyword>
<name>A0ABT4MH05_9NOCA</name>
<dbReference type="Pfam" id="PF05834">
    <property type="entry name" value="Lycopene_cycl"/>
    <property type="match status" value="1"/>
</dbReference>
<accession>A0ABT4MH05</accession>
<comment type="caution">
    <text evidence="1">The sequence shown here is derived from an EMBL/GenBank/DDBJ whole genome shotgun (WGS) entry which is preliminary data.</text>
</comment>
<dbReference type="EMBL" id="JAPWIJ010000007">
    <property type="protein sequence ID" value="MCZ4520268.1"/>
    <property type="molecule type" value="Genomic_DNA"/>
</dbReference>
<dbReference type="SUPFAM" id="SSF51905">
    <property type="entry name" value="FAD/NAD(P)-binding domain"/>
    <property type="match status" value="1"/>
</dbReference>
<evidence type="ECO:0000313" key="2">
    <source>
        <dbReference type="Proteomes" id="UP001081071"/>
    </source>
</evidence>
<gene>
    <name evidence="1" type="ORF">O4220_17280</name>
</gene>
<protein>
    <submittedName>
        <fullName evidence="1">Lycopene cyclase family protein</fullName>
    </submittedName>
</protein>
<proteinExistence type="predicted"/>
<sequence>MNDFSADVAVVGLGPAGRAVAHRCSAAGLDVLALDPHPSRTWTPTYSAWADELPSWLPETAVASTALEPAVWTDRHRIIDRTYCVLDTSALQASLALDLVRVLAGTAVDVTGSRVTTSDGTIIDAGHVVDARGTFDSRDLAQQTAYGIVVERQRAEPILEGADAWFMDWRTDNGASPGEAPSFLYAVALDDDRVLLEETCLVGRPALGLDVLRTRLHHRLSQRNLEPTGHEAVERVRFSVEPPPRSREHTGRGGPVLFGSRSNLMHPATGYSVAASLASADHLVERFRGGGHPRRSRAMHIWTVQKLRNLGLRTALGLEPEMVPQFFSSFFSLPVELQRSYLSGHDDAIGTMTAMLKMFPTLPPSARLAIARTVARPLHGA</sequence>
<dbReference type="InterPro" id="IPR036188">
    <property type="entry name" value="FAD/NAD-bd_sf"/>
</dbReference>
<dbReference type="Proteomes" id="UP001081071">
    <property type="component" value="Unassembled WGS sequence"/>
</dbReference>
<dbReference type="Gene3D" id="3.50.50.60">
    <property type="entry name" value="FAD/NAD(P)-binding domain"/>
    <property type="match status" value="1"/>
</dbReference>